<name>A0ACC3AFX0_9EURO</name>
<dbReference type="Proteomes" id="UP001172386">
    <property type="component" value="Unassembled WGS sequence"/>
</dbReference>
<evidence type="ECO:0000313" key="2">
    <source>
        <dbReference type="Proteomes" id="UP001172386"/>
    </source>
</evidence>
<dbReference type="EMBL" id="JAPDRQ010000021">
    <property type="protein sequence ID" value="KAJ9661666.1"/>
    <property type="molecule type" value="Genomic_DNA"/>
</dbReference>
<proteinExistence type="predicted"/>
<protein>
    <submittedName>
        <fullName evidence="1">Glutamine-dependent NAD(+) synthetase</fullName>
        <ecNumber evidence="1">6.3.5.1</ecNumber>
    </submittedName>
</protein>
<organism evidence="1 2">
    <name type="scientific">Neophaeococcomyces mojaviensis</name>
    <dbReference type="NCBI Taxonomy" id="3383035"/>
    <lineage>
        <taxon>Eukaryota</taxon>
        <taxon>Fungi</taxon>
        <taxon>Dikarya</taxon>
        <taxon>Ascomycota</taxon>
        <taxon>Pezizomycotina</taxon>
        <taxon>Eurotiomycetes</taxon>
        <taxon>Chaetothyriomycetidae</taxon>
        <taxon>Chaetothyriales</taxon>
        <taxon>Chaetothyriales incertae sedis</taxon>
        <taxon>Neophaeococcomyces</taxon>
    </lineage>
</organism>
<sequence>MGRLMTLATCSLNQWAMDFTGNKTRIIESIKRAKAAGATLRVGPELEITGYGCLDHFLEGDLFLHSWEMLGQIMEDPVCQDIVCDVGMPVRHRNVRYNCRVIFYNKKILLIRPKQFLANDGNYREMRYFTPWSKERYTEDYYLEETVGKITGQRIVPFGDAIISTRDTAFAAETCEELFTSNAPHIHQGLNGCEIFTNSSGSHFEIRKIMTRLTLMTEATRLSKGIYLYANQKGCDGDRLYYDGCSMIIVNGKCVAQGSQFGLDDVEVVTATVDIEEVRSARFAPSRGLQAQNQPAYPRIEADVALSEPKTGPSPLDRGPSEPVTIRAHSPPEEIALCPALWLWDYLRRVGSAGFFIPLSGGIDSCATSVIVFSMCRLVHQAIHSDKTHPATKAQVIADCRKLCAKGDDWLPSSPQEISGALFHTCFMGSINSSADTRRRAKLLAKDIGAYHTDMNIDTIVDALTKLFTTVTSFTPRFKVHGGTPAENLALQNIQARIRMVVAYLWAQLLPTVRQRPNGGSLLVLGSANVDEQLRGYLTKYDCSSADINPIGGISKTDLKAFIAYAAKAFDLPILEEFLSATPTAELEPITETYVQSDEADMGMTYAELSVFGRLRKVHKLGPWGMYERLLYSWGKPVPDEKPDAAAGAQPSTTEQQQSTPAAHESPETAHAILPRGLSPREIRDKVLRFFHFFQINRHKATILPPGLHLEEYSPEDNRFDLRPFLYPSIWASWSAKKIDAHVERLEKSTEDKKIGGETA</sequence>
<accession>A0ACC3AFX0</accession>
<comment type="caution">
    <text evidence="1">The sequence shown here is derived from an EMBL/GenBank/DDBJ whole genome shotgun (WGS) entry which is preliminary data.</text>
</comment>
<keyword evidence="1" id="KW-0436">Ligase</keyword>
<dbReference type="EC" id="6.3.5.1" evidence="1"/>
<gene>
    <name evidence="1" type="primary">QNS1</name>
    <name evidence="1" type="ORF">H2198_001842</name>
</gene>
<keyword evidence="2" id="KW-1185">Reference proteome</keyword>
<evidence type="ECO:0000313" key="1">
    <source>
        <dbReference type="EMBL" id="KAJ9661666.1"/>
    </source>
</evidence>
<reference evidence="1" key="1">
    <citation type="submission" date="2022-10" db="EMBL/GenBank/DDBJ databases">
        <title>Culturing micro-colonial fungi from biological soil crusts in the Mojave desert and describing Neophaeococcomyces mojavensis, and introducing the new genera and species Taxawa tesnikishii.</title>
        <authorList>
            <person name="Kurbessoian T."/>
            <person name="Stajich J.E."/>
        </authorList>
    </citation>
    <scope>NUCLEOTIDE SEQUENCE</scope>
    <source>
        <strain evidence="1">JES_112</strain>
    </source>
</reference>